<dbReference type="Gene3D" id="1.25.40.10">
    <property type="entry name" value="Tetratricopeptide repeat domain"/>
    <property type="match status" value="2"/>
</dbReference>
<dbReference type="PROSITE" id="PS50005">
    <property type="entry name" value="TPR"/>
    <property type="match status" value="1"/>
</dbReference>
<gene>
    <name evidence="4" type="ORF">HHU12_31240</name>
</gene>
<dbReference type="AlphaFoldDB" id="A0A7X9XD70"/>
<evidence type="ECO:0000256" key="1">
    <source>
        <dbReference type="ARBA" id="ARBA00022737"/>
    </source>
</evidence>
<dbReference type="SUPFAM" id="SSF48452">
    <property type="entry name" value="TPR-like"/>
    <property type="match status" value="1"/>
</dbReference>
<evidence type="ECO:0008006" key="6">
    <source>
        <dbReference type="Google" id="ProtNLM"/>
    </source>
</evidence>
<evidence type="ECO:0000256" key="3">
    <source>
        <dbReference type="PROSITE-ProRule" id="PRU00339"/>
    </source>
</evidence>
<dbReference type="InterPro" id="IPR019734">
    <property type="entry name" value="TPR_rpt"/>
</dbReference>
<keyword evidence="2 3" id="KW-0802">TPR repeat</keyword>
<dbReference type="InterPro" id="IPR011990">
    <property type="entry name" value="TPR-like_helical_dom_sf"/>
</dbReference>
<organism evidence="4 5">
    <name type="scientific">Flammeovirga aprica JL-4</name>
    <dbReference type="NCBI Taxonomy" id="694437"/>
    <lineage>
        <taxon>Bacteria</taxon>
        <taxon>Pseudomonadati</taxon>
        <taxon>Bacteroidota</taxon>
        <taxon>Cytophagia</taxon>
        <taxon>Cytophagales</taxon>
        <taxon>Flammeovirgaceae</taxon>
        <taxon>Flammeovirga</taxon>
    </lineage>
</organism>
<dbReference type="RefSeq" id="WP_169660667.1">
    <property type="nucleotide sequence ID" value="NZ_JABANE010000165.1"/>
</dbReference>
<comment type="caution">
    <text evidence="4">The sequence shown here is derived from an EMBL/GenBank/DDBJ whole genome shotgun (WGS) entry which is preliminary data.</text>
</comment>
<feature type="repeat" description="TPR" evidence="3">
    <location>
        <begin position="268"/>
        <end position="301"/>
    </location>
</feature>
<dbReference type="Proteomes" id="UP000576082">
    <property type="component" value="Unassembled WGS sequence"/>
</dbReference>
<dbReference type="Pfam" id="PF13431">
    <property type="entry name" value="TPR_17"/>
    <property type="match status" value="1"/>
</dbReference>
<evidence type="ECO:0000313" key="4">
    <source>
        <dbReference type="EMBL" id="NME72478.1"/>
    </source>
</evidence>
<proteinExistence type="predicted"/>
<dbReference type="InterPro" id="IPR050498">
    <property type="entry name" value="Ycf3"/>
</dbReference>
<dbReference type="EMBL" id="JABANE010000165">
    <property type="protein sequence ID" value="NME72478.1"/>
    <property type="molecule type" value="Genomic_DNA"/>
</dbReference>
<reference evidence="4 5" key="1">
    <citation type="submission" date="2020-04" db="EMBL/GenBank/DDBJ databases">
        <title>Flammeovirga sp. SR4, a novel species isolated from seawater.</title>
        <authorList>
            <person name="Wang X."/>
        </authorList>
    </citation>
    <scope>NUCLEOTIDE SEQUENCE [LARGE SCALE GENOMIC DNA]</scope>
    <source>
        <strain evidence="4 5">ATCC 23126</strain>
    </source>
</reference>
<keyword evidence="1" id="KW-0677">Repeat</keyword>
<sequence length="398" mass="46836">MNLNFNRCCFWGIILLFTLNFSSSAQIKKIQEQNLSIARLAINNNEPLKALVPLNQLLERDLTREGELEVMTLLGKTYSILSLDDYCSDPNNKENCNDYVHSTTFWYNKILNKTDKNEIFYLYTKAELDRFYDNMLTKGVNAFINEDYIEAEFYFDQTYIINNDDKVSCRYAMICSEASRHYEKALTYSDRLLELGYDSTDVYESRAFFFEQLNQPELALAEVQKGIIKHPSQYSLIYRGVGICIRRKWYSQALEILNNYLKIDPFDTHTLVATGMVYEELNDFNRAVLHYTKAIHCNPYSFDAYFNLGQIQFREAIENQKTLYNWSRLKKTEDFKDIHKGDIRKTVKFHLDQSVINLNVAFELDHENEEVISTLRNAYGLLNKTKELKRMDDTLDNM</sequence>
<dbReference type="PANTHER" id="PTHR44858:SF1">
    <property type="entry name" value="UDP-N-ACETYLGLUCOSAMINE--PEPTIDE N-ACETYLGLUCOSAMINYLTRANSFERASE SPINDLY-RELATED"/>
    <property type="match status" value="1"/>
</dbReference>
<evidence type="ECO:0000256" key="2">
    <source>
        <dbReference type="ARBA" id="ARBA00022803"/>
    </source>
</evidence>
<dbReference type="PANTHER" id="PTHR44858">
    <property type="entry name" value="TETRATRICOPEPTIDE REPEAT PROTEIN 6"/>
    <property type="match status" value="1"/>
</dbReference>
<name>A0A7X9XD70_9BACT</name>
<protein>
    <recommendedName>
        <fullName evidence="6">Tetratricopeptide repeat protein</fullName>
    </recommendedName>
</protein>
<evidence type="ECO:0000313" key="5">
    <source>
        <dbReference type="Proteomes" id="UP000576082"/>
    </source>
</evidence>
<accession>A0A7X9XD70</accession>
<keyword evidence="5" id="KW-1185">Reference proteome</keyword>